<organism evidence="9 10">
    <name type="scientific">Candidatus Desulfatibia vada</name>
    <dbReference type="NCBI Taxonomy" id="2841696"/>
    <lineage>
        <taxon>Bacteria</taxon>
        <taxon>Pseudomonadati</taxon>
        <taxon>Thermodesulfobacteriota</taxon>
        <taxon>Desulfobacteria</taxon>
        <taxon>Desulfobacterales</taxon>
        <taxon>Desulfobacterales incertae sedis</taxon>
        <taxon>Candidatus Desulfatibia</taxon>
    </lineage>
</organism>
<keyword evidence="6" id="KW-0460">Magnesium</keyword>
<sequence>MDTTAFSAVMRRDADILSLLKKKQPGDFATVPPVVAEIEYGIRRLDNSSRKYLRLNSEKKHLLSIIKVLPWLPESSKHFGIIKANLEQKGELIDDFDIAIAAIAISHQCSVLTANLRHFQRIENLEAIGW</sequence>
<accession>A0A8J6NXP5</accession>
<evidence type="ECO:0000256" key="4">
    <source>
        <dbReference type="ARBA" id="ARBA00022723"/>
    </source>
</evidence>
<evidence type="ECO:0000256" key="7">
    <source>
        <dbReference type="ARBA" id="ARBA00038093"/>
    </source>
</evidence>
<comment type="cofactor">
    <cofactor evidence="1">
        <name>Mg(2+)</name>
        <dbReference type="ChEBI" id="CHEBI:18420"/>
    </cofactor>
</comment>
<name>A0A8J6NXP5_9BACT</name>
<dbReference type="AlphaFoldDB" id="A0A8J6NXP5"/>
<dbReference type="PANTHER" id="PTHR33653">
    <property type="entry name" value="RIBONUCLEASE VAPC2"/>
    <property type="match status" value="1"/>
</dbReference>
<evidence type="ECO:0000256" key="6">
    <source>
        <dbReference type="ARBA" id="ARBA00022842"/>
    </source>
</evidence>
<dbReference type="InterPro" id="IPR029060">
    <property type="entry name" value="PIN-like_dom_sf"/>
</dbReference>
<gene>
    <name evidence="9" type="ORF">H8D96_21780</name>
</gene>
<evidence type="ECO:0000256" key="5">
    <source>
        <dbReference type="ARBA" id="ARBA00022801"/>
    </source>
</evidence>
<keyword evidence="4" id="KW-0479">Metal-binding</keyword>
<evidence type="ECO:0000313" key="10">
    <source>
        <dbReference type="Proteomes" id="UP000605201"/>
    </source>
</evidence>
<feature type="domain" description="PIN" evidence="8">
    <location>
        <begin position="2"/>
        <end position="123"/>
    </location>
</feature>
<evidence type="ECO:0000313" key="9">
    <source>
        <dbReference type="EMBL" id="MBC8434548.1"/>
    </source>
</evidence>
<dbReference type="GO" id="GO:0016787">
    <property type="term" value="F:hydrolase activity"/>
    <property type="evidence" value="ECO:0007669"/>
    <property type="project" value="UniProtKB-KW"/>
</dbReference>
<dbReference type="Pfam" id="PF01850">
    <property type="entry name" value="PIN"/>
    <property type="match status" value="1"/>
</dbReference>
<evidence type="ECO:0000259" key="8">
    <source>
        <dbReference type="Pfam" id="PF01850"/>
    </source>
</evidence>
<dbReference type="GO" id="GO:0046872">
    <property type="term" value="F:metal ion binding"/>
    <property type="evidence" value="ECO:0007669"/>
    <property type="project" value="UniProtKB-KW"/>
</dbReference>
<dbReference type="SUPFAM" id="SSF88723">
    <property type="entry name" value="PIN domain-like"/>
    <property type="match status" value="1"/>
</dbReference>
<dbReference type="InterPro" id="IPR002716">
    <property type="entry name" value="PIN_dom"/>
</dbReference>
<reference evidence="9 10" key="1">
    <citation type="submission" date="2020-08" db="EMBL/GenBank/DDBJ databases">
        <title>Bridging the membrane lipid divide: bacteria of the FCB group superphylum have the potential to synthesize archaeal ether lipids.</title>
        <authorList>
            <person name="Villanueva L."/>
            <person name="Von Meijenfeldt F.A.B."/>
            <person name="Westbye A.B."/>
            <person name="Yadav S."/>
            <person name="Hopmans E.C."/>
            <person name="Dutilh B.E."/>
            <person name="Sinninghe Damste J.S."/>
        </authorList>
    </citation>
    <scope>NUCLEOTIDE SEQUENCE [LARGE SCALE GENOMIC DNA]</scope>
    <source>
        <strain evidence="9">NIOZ-UU17</strain>
    </source>
</reference>
<comment type="caution">
    <text evidence="9">The sequence shown here is derived from an EMBL/GenBank/DDBJ whole genome shotgun (WGS) entry which is preliminary data.</text>
</comment>
<dbReference type="InterPro" id="IPR050556">
    <property type="entry name" value="Type_II_TA_system_RNase"/>
</dbReference>
<dbReference type="EMBL" id="JACNIG010000458">
    <property type="protein sequence ID" value="MBC8434548.1"/>
    <property type="molecule type" value="Genomic_DNA"/>
</dbReference>
<dbReference type="Gene3D" id="3.40.50.1010">
    <property type="entry name" value="5'-nuclease"/>
    <property type="match status" value="1"/>
</dbReference>
<evidence type="ECO:0000256" key="2">
    <source>
        <dbReference type="ARBA" id="ARBA00022649"/>
    </source>
</evidence>
<keyword evidence="3" id="KW-0540">Nuclease</keyword>
<dbReference type="PANTHER" id="PTHR33653:SF1">
    <property type="entry name" value="RIBONUCLEASE VAPC2"/>
    <property type="match status" value="1"/>
</dbReference>
<keyword evidence="2" id="KW-1277">Toxin-antitoxin system</keyword>
<keyword evidence="5" id="KW-0378">Hydrolase</keyword>
<evidence type="ECO:0000256" key="3">
    <source>
        <dbReference type="ARBA" id="ARBA00022722"/>
    </source>
</evidence>
<comment type="similarity">
    <text evidence="7">Belongs to the PINc/VapC protein family.</text>
</comment>
<dbReference type="Proteomes" id="UP000605201">
    <property type="component" value="Unassembled WGS sequence"/>
</dbReference>
<protein>
    <submittedName>
        <fullName evidence="9">Type II toxin-antitoxin system VapC family toxin</fullName>
    </submittedName>
</protein>
<dbReference type="GO" id="GO:0004518">
    <property type="term" value="F:nuclease activity"/>
    <property type="evidence" value="ECO:0007669"/>
    <property type="project" value="UniProtKB-KW"/>
</dbReference>
<proteinExistence type="inferred from homology"/>
<dbReference type="CDD" id="cd09881">
    <property type="entry name" value="PIN_VapC4-5_FitB-like"/>
    <property type="match status" value="1"/>
</dbReference>
<evidence type="ECO:0000256" key="1">
    <source>
        <dbReference type="ARBA" id="ARBA00001946"/>
    </source>
</evidence>